<organism evidence="8">
    <name type="scientific">bioreactor metagenome</name>
    <dbReference type="NCBI Taxonomy" id="1076179"/>
    <lineage>
        <taxon>unclassified sequences</taxon>
        <taxon>metagenomes</taxon>
        <taxon>ecological metagenomes</taxon>
    </lineage>
</organism>
<dbReference type="GO" id="GO:0005886">
    <property type="term" value="C:plasma membrane"/>
    <property type="evidence" value="ECO:0007669"/>
    <property type="project" value="UniProtKB-SubCell"/>
</dbReference>
<proteinExistence type="predicted"/>
<feature type="transmembrane region" description="Helical" evidence="6">
    <location>
        <begin position="263"/>
        <end position="284"/>
    </location>
</feature>
<comment type="subcellular location">
    <subcellularLocation>
        <location evidence="1">Cell membrane</location>
        <topology evidence="1">Multi-pass membrane protein</topology>
    </subcellularLocation>
</comment>
<dbReference type="PANTHER" id="PTHR23513">
    <property type="entry name" value="INTEGRAL MEMBRANE EFFLUX PROTEIN-RELATED"/>
    <property type="match status" value="1"/>
</dbReference>
<dbReference type="CDD" id="cd06173">
    <property type="entry name" value="MFS_MefA_like"/>
    <property type="match status" value="1"/>
</dbReference>
<feature type="domain" description="Major facilitator superfamily (MFS) profile" evidence="7">
    <location>
        <begin position="16"/>
        <end position="407"/>
    </location>
</feature>
<dbReference type="AlphaFoldDB" id="A0A644WIL4"/>
<feature type="transmembrane region" description="Helical" evidence="6">
    <location>
        <begin position="293"/>
        <end position="311"/>
    </location>
</feature>
<feature type="transmembrane region" description="Helical" evidence="6">
    <location>
        <begin position="317"/>
        <end position="341"/>
    </location>
</feature>
<feature type="transmembrane region" description="Helical" evidence="6">
    <location>
        <begin position="175"/>
        <end position="196"/>
    </location>
</feature>
<dbReference type="SUPFAM" id="SSF103473">
    <property type="entry name" value="MFS general substrate transporter"/>
    <property type="match status" value="1"/>
</dbReference>
<evidence type="ECO:0000256" key="1">
    <source>
        <dbReference type="ARBA" id="ARBA00004651"/>
    </source>
</evidence>
<evidence type="ECO:0000259" key="7">
    <source>
        <dbReference type="PROSITE" id="PS50850"/>
    </source>
</evidence>
<feature type="transmembrane region" description="Helical" evidence="6">
    <location>
        <begin position="16"/>
        <end position="43"/>
    </location>
</feature>
<keyword evidence="3 6" id="KW-0812">Transmembrane</keyword>
<accession>A0A644WIL4</accession>
<keyword evidence="4 6" id="KW-1133">Transmembrane helix</keyword>
<dbReference type="GO" id="GO:0022857">
    <property type="term" value="F:transmembrane transporter activity"/>
    <property type="evidence" value="ECO:0007669"/>
    <property type="project" value="InterPro"/>
</dbReference>
<evidence type="ECO:0000313" key="8">
    <source>
        <dbReference type="EMBL" id="MPM03706.1"/>
    </source>
</evidence>
<evidence type="ECO:0000256" key="5">
    <source>
        <dbReference type="ARBA" id="ARBA00023136"/>
    </source>
</evidence>
<dbReference type="InterPro" id="IPR011701">
    <property type="entry name" value="MFS"/>
</dbReference>
<sequence>MEKKLKNNEINNWKKVLYIISAGQFFSIIGSSMVQFAIVWWLTMETNSAIVLTIASMVGFLPQAILGPFVGAIVDRNKRKLIMIYADIAIAMATLILIIAFFIGRESLSIIYIVLIIRSIGSAFHMPAMQASIPMIVPQENLSVAASVTQFIQSASNIFGPALAAFMLGFVSIEYVMLVDIIGAIIACISIAFVNIPNPIKIEKAKNESFITEVKYGFKELKKHKALFILTIILSMVAVIYIPIGSLFPLIVSSHFNGGAVEAGFAEIAFAVGMLIGSTLIGIIGERYKKVKIIGYSVLLSGIALTISGLLPSNIFIGFLVMSALIGLSGPLYSASFYVLIQSSIEPSILGRVIGIVNSIMLFATPIGLLIAGPMCEIIGVDKWFLLSGVLTSLISVVSIFNSSINTFKL</sequence>
<feature type="transmembrane region" description="Helical" evidence="6">
    <location>
        <begin position="49"/>
        <end position="74"/>
    </location>
</feature>
<dbReference type="InterPro" id="IPR036259">
    <property type="entry name" value="MFS_trans_sf"/>
</dbReference>
<evidence type="ECO:0000256" key="4">
    <source>
        <dbReference type="ARBA" id="ARBA00022989"/>
    </source>
</evidence>
<dbReference type="Pfam" id="PF07690">
    <property type="entry name" value="MFS_1"/>
    <property type="match status" value="1"/>
</dbReference>
<feature type="transmembrane region" description="Helical" evidence="6">
    <location>
        <begin position="226"/>
        <end position="251"/>
    </location>
</feature>
<protein>
    <recommendedName>
        <fullName evidence="7">Major facilitator superfamily (MFS) profile domain-containing protein</fullName>
    </recommendedName>
</protein>
<evidence type="ECO:0000256" key="2">
    <source>
        <dbReference type="ARBA" id="ARBA00022475"/>
    </source>
</evidence>
<comment type="caution">
    <text evidence="8">The sequence shown here is derived from an EMBL/GenBank/DDBJ whole genome shotgun (WGS) entry which is preliminary data.</text>
</comment>
<dbReference type="PANTHER" id="PTHR23513:SF6">
    <property type="entry name" value="MAJOR FACILITATOR SUPERFAMILY ASSOCIATED DOMAIN-CONTAINING PROTEIN"/>
    <property type="match status" value="1"/>
</dbReference>
<dbReference type="PROSITE" id="PS50850">
    <property type="entry name" value="MFS"/>
    <property type="match status" value="1"/>
</dbReference>
<feature type="transmembrane region" description="Helical" evidence="6">
    <location>
        <begin position="353"/>
        <end position="372"/>
    </location>
</feature>
<feature type="transmembrane region" description="Helical" evidence="6">
    <location>
        <begin position="81"/>
        <end position="103"/>
    </location>
</feature>
<dbReference type="Gene3D" id="1.20.1250.20">
    <property type="entry name" value="MFS general substrate transporter like domains"/>
    <property type="match status" value="1"/>
</dbReference>
<dbReference type="InterPro" id="IPR020846">
    <property type="entry name" value="MFS_dom"/>
</dbReference>
<reference evidence="8" key="1">
    <citation type="submission" date="2019-08" db="EMBL/GenBank/DDBJ databases">
        <authorList>
            <person name="Kucharzyk K."/>
            <person name="Murdoch R.W."/>
            <person name="Higgins S."/>
            <person name="Loffler F."/>
        </authorList>
    </citation>
    <scope>NUCLEOTIDE SEQUENCE</scope>
</reference>
<name>A0A644WIL4_9ZZZZ</name>
<keyword evidence="2" id="KW-1003">Cell membrane</keyword>
<feature type="transmembrane region" description="Helical" evidence="6">
    <location>
        <begin position="384"/>
        <end position="405"/>
    </location>
</feature>
<dbReference type="EMBL" id="VSSQ01000975">
    <property type="protein sequence ID" value="MPM03706.1"/>
    <property type="molecule type" value="Genomic_DNA"/>
</dbReference>
<gene>
    <name evidence="8" type="ORF">SDC9_49973</name>
</gene>
<evidence type="ECO:0000256" key="3">
    <source>
        <dbReference type="ARBA" id="ARBA00022692"/>
    </source>
</evidence>
<evidence type="ECO:0000256" key="6">
    <source>
        <dbReference type="SAM" id="Phobius"/>
    </source>
</evidence>
<keyword evidence="5 6" id="KW-0472">Membrane</keyword>